<dbReference type="SUPFAM" id="SSF110997">
    <property type="entry name" value="Sporulation related repeat"/>
    <property type="match status" value="1"/>
</dbReference>
<dbReference type="GO" id="GO:0009253">
    <property type="term" value="P:peptidoglycan catabolic process"/>
    <property type="evidence" value="ECO:0007669"/>
    <property type="project" value="InterPro"/>
</dbReference>
<feature type="domain" description="SPOR" evidence="2">
    <location>
        <begin position="189"/>
        <end position="262"/>
    </location>
</feature>
<dbReference type="Pfam" id="PF01520">
    <property type="entry name" value="Amidase_3"/>
    <property type="match status" value="1"/>
</dbReference>
<dbReference type="SUPFAM" id="SSF53187">
    <property type="entry name" value="Zn-dependent exopeptidases"/>
    <property type="match status" value="1"/>
</dbReference>
<dbReference type="InterPro" id="IPR050695">
    <property type="entry name" value="N-acetylmuramoyl_amidase_3"/>
</dbReference>
<dbReference type="PANTHER" id="PTHR30404">
    <property type="entry name" value="N-ACETYLMURAMOYL-L-ALANINE AMIDASE"/>
    <property type="match status" value="1"/>
</dbReference>
<dbReference type="PROSITE" id="PS51724">
    <property type="entry name" value="SPOR"/>
    <property type="match status" value="1"/>
</dbReference>
<dbReference type="Gene3D" id="3.30.70.1070">
    <property type="entry name" value="Sporulation related repeat"/>
    <property type="match status" value="1"/>
</dbReference>
<keyword evidence="1" id="KW-0378">Hydrolase</keyword>
<dbReference type="InterPro" id="IPR007730">
    <property type="entry name" value="SPOR-like_dom"/>
</dbReference>
<dbReference type="Proteomes" id="UP000322524">
    <property type="component" value="Unassembled WGS sequence"/>
</dbReference>
<protein>
    <submittedName>
        <fullName evidence="3">N-acetylmuramoyl-L-alanine amidase</fullName>
    </submittedName>
</protein>
<evidence type="ECO:0000313" key="3">
    <source>
        <dbReference type="EMBL" id="TYS69836.1"/>
    </source>
</evidence>
<dbReference type="EMBL" id="VTEV01000002">
    <property type="protein sequence ID" value="TYS69836.1"/>
    <property type="molecule type" value="Genomic_DNA"/>
</dbReference>
<dbReference type="InterPro" id="IPR036680">
    <property type="entry name" value="SPOR-like_sf"/>
</dbReference>
<dbReference type="GO" id="GO:0042834">
    <property type="term" value="F:peptidoglycan binding"/>
    <property type="evidence" value="ECO:0007669"/>
    <property type="project" value="InterPro"/>
</dbReference>
<dbReference type="RefSeq" id="WP_148987397.1">
    <property type="nucleotide sequence ID" value="NZ_VTEV01000002.1"/>
</dbReference>
<dbReference type="SMART" id="SM00646">
    <property type="entry name" value="Ami_3"/>
    <property type="match status" value="1"/>
</dbReference>
<dbReference type="Pfam" id="PF05036">
    <property type="entry name" value="SPOR"/>
    <property type="match status" value="1"/>
</dbReference>
<dbReference type="Gene3D" id="3.40.630.40">
    <property type="entry name" value="Zn-dependent exopeptidases"/>
    <property type="match status" value="1"/>
</dbReference>
<evidence type="ECO:0000256" key="1">
    <source>
        <dbReference type="ARBA" id="ARBA00022801"/>
    </source>
</evidence>
<name>A0A5D4T6K2_9BACI</name>
<accession>A0A5D4T6K2</accession>
<dbReference type="InterPro" id="IPR002508">
    <property type="entry name" value="MurNAc-LAA_cat"/>
</dbReference>
<dbReference type="PANTHER" id="PTHR30404:SF0">
    <property type="entry name" value="N-ACETYLMURAMOYL-L-ALANINE AMIDASE AMIC"/>
    <property type="match status" value="1"/>
</dbReference>
<organism evidence="3 4">
    <name type="scientific">Sutcliffiella horikoshii</name>
    <dbReference type="NCBI Taxonomy" id="79883"/>
    <lineage>
        <taxon>Bacteria</taxon>
        <taxon>Bacillati</taxon>
        <taxon>Bacillota</taxon>
        <taxon>Bacilli</taxon>
        <taxon>Bacillales</taxon>
        <taxon>Bacillaceae</taxon>
        <taxon>Sutcliffiella</taxon>
    </lineage>
</organism>
<reference evidence="3 4" key="1">
    <citation type="submission" date="2019-08" db="EMBL/GenBank/DDBJ databases">
        <title>Bacillus genomes from the desert of Cuatro Cienegas, Coahuila.</title>
        <authorList>
            <person name="Olmedo-Alvarez G."/>
        </authorList>
    </citation>
    <scope>NUCLEOTIDE SEQUENCE [LARGE SCALE GENOMIC DNA]</scope>
    <source>
        <strain evidence="3 4">CH28_1T</strain>
    </source>
</reference>
<evidence type="ECO:0000259" key="2">
    <source>
        <dbReference type="PROSITE" id="PS51724"/>
    </source>
</evidence>
<gene>
    <name evidence="3" type="ORF">FZC76_06300</name>
</gene>
<dbReference type="GO" id="GO:0008745">
    <property type="term" value="F:N-acetylmuramoyl-L-alanine amidase activity"/>
    <property type="evidence" value="ECO:0007669"/>
    <property type="project" value="InterPro"/>
</dbReference>
<evidence type="ECO:0000313" key="4">
    <source>
        <dbReference type="Proteomes" id="UP000322524"/>
    </source>
</evidence>
<proteinExistence type="predicted"/>
<sequence>MIVVLDAGHGYGTPGKRTPDGMREYEFNREVAEYAKQELTGYHDVEVRFTHSDERDVPLKERTANANAWGARAFVSIHANAFGNGGWNTAQGIETYCPVAYSPNSNRLANTIHSRLIHATGRKDRGIKSADFHVLRETNMASILCECGFMTSLEEARLLKSDSYRRLCAHAITKGVVEYFNLMLKTTSTLSSVLYKVQVGAFRSKQNADHLAKKLTRKGFTVYVFKEENLYKVQVGAFSEKDNADRLARALSSQGYSTFIIQ</sequence>
<dbReference type="GO" id="GO:0030288">
    <property type="term" value="C:outer membrane-bounded periplasmic space"/>
    <property type="evidence" value="ECO:0007669"/>
    <property type="project" value="TreeGrafter"/>
</dbReference>
<dbReference type="OrthoDB" id="9763643at2"/>
<comment type="caution">
    <text evidence="3">The sequence shown here is derived from an EMBL/GenBank/DDBJ whole genome shotgun (WGS) entry which is preliminary data.</text>
</comment>
<dbReference type="AlphaFoldDB" id="A0A5D4T6K2"/>
<dbReference type="CDD" id="cd02696">
    <property type="entry name" value="MurNAc-LAA"/>
    <property type="match status" value="1"/>
</dbReference>